<sequence length="729" mass="78410">VDSNEDNNGSDPDPLFDCPETEALYIPDKTDCTKYYVCVYGTPVEFTCPAGLHYDGILWTCNYPDQVACGVYAPQENGESDEGVETPAPGAGAIGSCPAVNGEVDVLLPDAENCAIFYKCDNGVPVIQDCPDGLLFNANLDVCDWPENVNCDRTIDGGEDSTEVDSNEDNNGSDPDPLFECPESETLYIPDKTDCTKYYVCVYGKPVEFTCPAGLHYDGILWTCNYPDQVTCGVYAPQENGGSDEEVETPAPGAGAIGSCPAVNGEVDVLLPDAENCAIFYKCDNGVPVIQDCPDGLLFNANLDVCDWPENVNCDRTIDGGEDSTQVDSNEDNNGSDPDPLFECPESEALYIPDKTDCTKYYVCVYGKPVEFTCPAGLHYDGILWTCNYPDQVTCGVYAPQEEGASDEEVETPAPGPGAIGSCPAVNGEVDVLLPDAENCAIFYKCDNGVPVVQDCPDGLLFNAKLDVCDWPENVNCDRSSDGEDGESEEEEEEEVETPAPGAGAIGSCPAVNGEVDVLLPDAENCAIFYKCDNGVPVVQDCPDDLLFNVDLDICDWPENVNCDRSSSGGNNSNEDGSISGEVPSTDGDATGPLIECPAEDGLYATYIPDKTDCTKFYVCVHGTPVINSCPEGLYYDGTIWACTYEEYAQCGVYRPIEGDASESEEEGQPGGSENPWVGECPVASEVDVFLPSRDDPHKFYICVGTTPVELECPSNLVFDFELQRCEYA</sequence>
<evidence type="ECO:0000256" key="4">
    <source>
        <dbReference type="ARBA" id="ARBA00023157"/>
    </source>
</evidence>
<dbReference type="PANTHER" id="PTHR23301:SF0">
    <property type="entry name" value="CHITIN-BINDING TYPE-2 DOMAIN-CONTAINING PROTEIN-RELATED"/>
    <property type="match status" value="1"/>
</dbReference>
<feature type="compositionally biased region" description="Acidic residues" evidence="6">
    <location>
        <begin position="483"/>
        <end position="497"/>
    </location>
</feature>
<proteinExistence type="evidence at transcript level"/>
<dbReference type="InterPro" id="IPR002557">
    <property type="entry name" value="Chitin-bd_dom"/>
</dbReference>
<keyword evidence="3" id="KW-0677">Repeat</keyword>
<feature type="domain" description="Chitin-binding type-2" evidence="7">
    <location>
        <begin position="257"/>
        <end position="316"/>
    </location>
</feature>
<dbReference type="SMR" id="C4N881"/>
<feature type="domain" description="Chitin-binding type-2" evidence="7">
    <location>
        <begin position="178"/>
        <end position="234"/>
    </location>
</feature>
<protein>
    <submittedName>
        <fullName evidence="8">Peritrophic membrane protein 1</fullName>
    </submittedName>
</protein>
<reference evidence="8" key="1">
    <citation type="journal article" date="2009" name="Kun Chong Xue Bao">
        <title>Molecular cloning and sequencing of peritrophic membrane protein cDNA from Holotrichia oblita.</title>
        <authorList>
            <person name="Zhou H."/>
            <person name="Tan X."/>
            <person name="Li C."/>
            <person name="Wang J."/>
            <person name="Sun X."/>
            <person name="Guo W."/>
            <person name="Li G."/>
        </authorList>
    </citation>
    <scope>NUCLEOTIDE SEQUENCE</scope>
</reference>
<keyword evidence="1" id="KW-0147">Chitin-binding</keyword>
<feature type="compositionally biased region" description="Acidic residues" evidence="6">
    <location>
        <begin position="157"/>
        <end position="168"/>
    </location>
</feature>
<keyword evidence="5" id="KW-0325">Glycoprotein</keyword>
<feature type="domain" description="Chitin-binding type-2" evidence="7">
    <location>
        <begin position="678"/>
        <end position="729"/>
    </location>
</feature>
<dbReference type="InterPro" id="IPR036508">
    <property type="entry name" value="Chitin-bd_dom_sf"/>
</dbReference>
<dbReference type="SUPFAM" id="SSF57625">
    <property type="entry name" value="Invertebrate chitin-binding proteins"/>
    <property type="match status" value="9"/>
</dbReference>
<feature type="non-terminal residue" evidence="8">
    <location>
        <position position="1"/>
    </location>
</feature>
<keyword evidence="4" id="KW-1015">Disulfide bond</keyword>
<evidence type="ECO:0000259" key="7">
    <source>
        <dbReference type="PROSITE" id="PS50940"/>
    </source>
</evidence>
<feature type="domain" description="Chitin-binding type-2" evidence="7">
    <location>
        <begin position="15"/>
        <end position="71"/>
    </location>
</feature>
<evidence type="ECO:0000256" key="5">
    <source>
        <dbReference type="ARBA" id="ARBA00023180"/>
    </source>
</evidence>
<dbReference type="CAZy" id="CBM14">
    <property type="family name" value="Carbohydrate-Binding Module Family 14"/>
</dbReference>
<dbReference type="AlphaFoldDB" id="C4N881"/>
<accession>C4N881</accession>
<feature type="domain" description="Chitin-binding type-2" evidence="7">
    <location>
        <begin position="94"/>
        <end position="153"/>
    </location>
</feature>
<organism evidence="8">
    <name type="scientific">Holotrichia oblita</name>
    <name type="common">Chafer beetle</name>
    <dbReference type="NCBI Taxonomy" id="644536"/>
    <lineage>
        <taxon>Eukaryota</taxon>
        <taxon>Metazoa</taxon>
        <taxon>Ecdysozoa</taxon>
        <taxon>Arthropoda</taxon>
        <taxon>Hexapoda</taxon>
        <taxon>Insecta</taxon>
        <taxon>Pterygota</taxon>
        <taxon>Neoptera</taxon>
        <taxon>Endopterygota</taxon>
        <taxon>Coleoptera</taxon>
        <taxon>Polyphaga</taxon>
        <taxon>Scarabaeiformia</taxon>
        <taxon>Scarabaeidae</taxon>
        <taxon>Melolonthinae</taxon>
        <taxon>Holotrichia</taxon>
    </lineage>
</organism>
<dbReference type="GO" id="GO:0005576">
    <property type="term" value="C:extracellular region"/>
    <property type="evidence" value="ECO:0007669"/>
    <property type="project" value="InterPro"/>
</dbReference>
<dbReference type="Gene3D" id="2.170.140.10">
    <property type="entry name" value="Chitin binding domain"/>
    <property type="match status" value="9"/>
</dbReference>
<feature type="compositionally biased region" description="Polar residues" evidence="6">
    <location>
        <begin position="323"/>
        <end position="336"/>
    </location>
</feature>
<feature type="domain" description="Chitin-binding type-2" evidence="7">
    <location>
        <begin position="341"/>
        <end position="397"/>
    </location>
</feature>
<dbReference type="PROSITE" id="PS50940">
    <property type="entry name" value="CHIT_BIND_II"/>
    <property type="match status" value="9"/>
</dbReference>
<dbReference type="InterPro" id="IPR051940">
    <property type="entry name" value="Chitin_bind-dev_reg"/>
</dbReference>
<evidence type="ECO:0000256" key="2">
    <source>
        <dbReference type="ARBA" id="ARBA00022729"/>
    </source>
</evidence>
<feature type="region of interest" description="Disordered" evidence="6">
    <location>
        <begin position="564"/>
        <end position="592"/>
    </location>
</feature>
<dbReference type="PANTHER" id="PTHR23301">
    <property type="entry name" value="CHITIN BINDING PERITROPHIN-A"/>
    <property type="match status" value="1"/>
</dbReference>
<dbReference type="EMBL" id="FJ393548">
    <property type="protein sequence ID" value="ACR20468.1"/>
    <property type="molecule type" value="mRNA"/>
</dbReference>
<dbReference type="SMART" id="SM00494">
    <property type="entry name" value="ChtBD2"/>
    <property type="match status" value="9"/>
</dbReference>
<evidence type="ECO:0000256" key="6">
    <source>
        <dbReference type="SAM" id="MobiDB-lite"/>
    </source>
</evidence>
<feature type="domain" description="Chitin-binding type-2" evidence="7">
    <location>
        <begin position="594"/>
        <end position="653"/>
    </location>
</feature>
<evidence type="ECO:0000256" key="1">
    <source>
        <dbReference type="ARBA" id="ARBA00022669"/>
    </source>
</evidence>
<feature type="compositionally biased region" description="Low complexity" evidence="6">
    <location>
        <begin position="566"/>
        <end position="581"/>
    </location>
</feature>
<feature type="region of interest" description="Disordered" evidence="6">
    <location>
        <begin position="154"/>
        <end position="179"/>
    </location>
</feature>
<evidence type="ECO:0000313" key="8">
    <source>
        <dbReference type="EMBL" id="ACR20468.1"/>
    </source>
</evidence>
<keyword evidence="2" id="KW-0732">Signal</keyword>
<dbReference type="GO" id="GO:0008061">
    <property type="term" value="F:chitin binding"/>
    <property type="evidence" value="ECO:0007669"/>
    <property type="project" value="UniProtKB-KW"/>
</dbReference>
<dbReference type="Pfam" id="PF01607">
    <property type="entry name" value="CBM_14"/>
    <property type="match status" value="9"/>
</dbReference>
<feature type="region of interest" description="Disordered" evidence="6">
    <location>
        <begin position="317"/>
        <end position="340"/>
    </location>
</feature>
<feature type="region of interest" description="Disordered" evidence="6">
    <location>
        <begin position="477"/>
        <end position="507"/>
    </location>
</feature>
<feature type="domain" description="Chitin-binding type-2" evidence="7">
    <location>
        <begin position="420"/>
        <end position="479"/>
    </location>
</feature>
<name>C4N881_HOLOL</name>
<feature type="domain" description="Chitin-binding type-2" evidence="7">
    <location>
        <begin position="506"/>
        <end position="565"/>
    </location>
</feature>
<evidence type="ECO:0000256" key="3">
    <source>
        <dbReference type="ARBA" id="ARBA00022737"/>
    </source>
</evidence>